<accession>A0A2W0EU90</accession>
<dbReference type="Pfam" id="PF00441">
    <property type="entry name" value="Acyl-CoA_dh_1"/>
    <property type="match status" value="1"/>
</dbReference>
<keyword evidence="4 6" id="KW-0274">FAD</keyword>
<feature type="domain" description="Acyl-CoA dehydrogenase/oxidase C-terminal" evidence="7">
    <location>
        <begin position="281"/>
        <end position="377"/>
    </location>
</feature>
<dbReference type="InterPro" id="IPR052161">
    <property type="entry name" value="Mycobact_Acyl-CoA_DH"/>
</dbReference>
<dbReference type="GO" id="GO:0016627">
    <property type="term" value="F:oxidoreductase activity, acting on the CH-CH group of donors"/>
    <property type="evidence" value="ECO:0007669"/>
    <property type="project" value="InterPro"/>
</dbReference>
<protein>
    <submittedName>
        <fullName evidence="10">Acyl-CoA dehydrogenase</fullName>
    </submittedName>
</protein>
<dbReference type="InterPro" id="IPR036250">
    <property type="entry name" value="AcylCo_DH-like_C"/>
</dbReference>
<evidence type="ECO:0000256" key="1">
    <source>
        <dbReference type="ARBA" id="ARBA00001974"/>
    </source>
</evidence>
<comment type="similarity">
    <text evidence="2 6">Belongs to the acyl-CoA dehydrogenase family.</text>
</comment>
<dbReference type="RefSeq" id="WP_110657652.1">
    <property type="nucleotide sequence ID" value="NZ_PDLL01000022.1"/>
</dbReference>
<feature type="domain" description="Acyl-CoA oxidase/dehydrogenase middle" evidence="8">
    <location>
        <begin position="129"/>
        <end position="225"/>
    </location>
</feature>
<dbReference type="Gene3D" id="1.20.140.10">
    <property type="entry name" value="Butyryl-CoA Dehydrogenase, subunit A, domain 3"/>
    <property type="match status" value="1"/>
</dbReference>
<dbReference type="Pfam" id="PF02771">
    <property type="entry name" value="Acyl-CoA_dh_N"/>
    <property type="match status" value="1"/>
</dbReference>
<keyword evidence="5 6" id="KW-0560">Oxidoreductase</keyword>
<evidence type="ECO:0000256" key="6">
    <source>
        <dbReference type="RuleBase" id="RU362125"/>
    </source>
</evidence>
<evidence type="ECO:0000313" key="11">
    <source>
        <dbReference type="Proteomes" id="UP000247437"/>
    </source>
</evidence>
<dbReference type="OrthoDB" id="9769473at2"/>
<evidence type="ECO:0000256" key="3">
    <source>
        <dbReference type="ARBA" id="ARBA00022630"/>
    </source>
</evidence>
<dbReference type="Gene3D" id="1.10.540.10">
    <property type="entry name" value="Acyl-CoA dehydrogenase/oxidase, N-terminal domain"/>
    <property type="match status" value="1"/>
</dbReference>
<dbReference type="SUPFAM" id="SSF56645">
    <property type="entry name" value="Acyl-CoA dehydrogenase NM domain-like"/>
    <property type="match status" value="1"/>
</dbReference>
<organism evidence="10 11">
    <name type="scientific">Pseudomonas jessenii</name>
    <dbReference type="NCBI Taxonomy" id="77298"/>
    <lineage>
        <taxon>Bacteria</taxon>
        <taxon>Pseudomonadati</taxon>
        <taxon>Pseudomonadota</taxon>
        <taxon>Gammaproteobacteria</taxon>
        <taxon>Pseudomonadales</taxon>
        <taxon>Pseudomonadaceae</taxon>
        <taxon>Pseudomonas</taxon>
    </lineage>
</organism>
<dbReference type="InterPro" id="IPR006091">
    <property type="entry name" value="Acyl-CoA_Oxase/DH_mid-dom"/>
</dbReference>
<dbReference type="PANTHER" id="PTHR43292">
    <property type="entry name" value="ACYL-COA DEHYDROGENASE"/>
    <property type="match status" value="1"/>
</dbReference>
<dbReference type="Gene3D" id="2.40.110.10">
    <property type="entry name" value="Butyryl-CoA Dehydrogenase, subunit A, domain 2"/>
    <property type="match status" value="1"/>
</dbReference>
<evidence type="ECO:0000256" key="2">
    <source>
        <dbReference type="ARBA" id="ARBA00009347"/>
    </source>
</evidence>
<dbReference type="GO" id="GO:0005886">
    <property type="term" value="C:plasma membrane"/>
    <property type="evidence" value="ECO:0007669"/>
    <property type="project" value="TreeGrafter"/>
</dbReference>
<keyword evidence="3 6" id="KW-0285">Flavoprotein</keyword>
<reference evidence="10 11" key="1">
    <citation type="journal article" date="2018" name="Appl. Microbiol. Biotechnol.">
        <title>Characterization of the caprolactam degradation pathway in Pseudomonas jessenii using mass spectrometry-based proteomics.</title>
        <authorList>
            <person name="Otzen M."/>
            <person name="Palacio C."/>
            <person name="Janssen D.B."/>
        </authorList>
    </citation>
    <scope>NUCLEOTIDE SEQUENCE [LARGE SCALE GENOMIC DNA]</scope>
    <source>
        <strain evidence="10 11">GO3</strain>
    </source>
</reference>
<comment type="cofactor">
    <cofactor evidence="1 6">
        <name>FAD</name>
        <dbReference type="ChEBI" id="CHEBI:57692"/>
    </cofactor>
</comment>
<dbReference type="InterPro" id="IPR037069">
    <property type="entry name" value="AcylCoA_DH/ox_N_sf"/>
</dbReference>
<sequence>MQALDIRPCQLDAKTQALRAEVREFVAETLKDYPAHERAKNWNGADPEFSRKLGQRGWLGMTWPKRYGGQERSALERYVVLEELLAAGAPVNAHWIAERQSGPLLMKFSPDVLAPRLMPAIARGELLFCIGMSEPNVGSDLASVQTRAVKTEGGWVVNGSKVWTTGAHRCHYMVTLLRTGPKDDSNRHAGLSQLLIDMHAKGVTVRPIYNMLGEHDFNEVFLDDVFVPDDFVIGQPGDGWKQVGAELALERSGPERYLSSTQLYLEMLDAADPEDSRHSVSLGRVAARYAVLRQMSLGVAGMLARGDNPATPAALVKDQGALLEQSLPDLAHDLFGGTRQPGSRLDQVMRYLTQTAPSFSLRGGTREILRGIIARGLGLR</sequence>
<evidence type="ECO:0000256" key="4">
    <source>
        <dbReference type="ARBA" id="ARBA00022827"/>
    </source>
</evidence>
<dbReference type="SUPFAM" id="SSF47203">
    <property type="entry name" value="Acyl-CoA dehydrogenase C-terminal domain-like"/>
    <property type="match status" value="1"/>
</dbReference>
<dbReference type="Proteomes" id="UP000247437">
    <property type="component" value="Unassembled WGS sequence"/>
</dbReference>
<dbReference type="InterPro" id="IPR046373">
    <property type="entry name" value="Acyl-CoA_Oxase/DH_mid-dom_sf"/>
</dbReference>
<evidence type="ECO:0000259" key="8">
    <source>
        <dbReference type="Pfam" id="PF02770"/>
    </source>
</evidence>
<dbReference type="AlphaFoldDB" id="A0A2W0EU90"/>
<evidence type="ECO:0000313" key="10">
    <source>
        <dbReference type="EMBL" id="PYY71939.1"/>
    </source>
</evidence>
<dbReference type="InterPro" id="IPR009075">
    <property type="entry name" value="AcylCo_DH/oxidase_C"/>
</dbReference>
<name>A0A2W0EU90_PSEJE</name>
<dbReference type="PANTHER" id="PTHR43292:SF4">
    <property type="entry name" value="ACYL-COA DEHYDROGENASE FADE34"/>
    <property type="match status" value="1"/>
</dbReference>
<evidence type="ECO:0000259" key="7">
    <source>
        <dbReference type="Pfam" id="PF00441"/>
    </source>
</evidence>
<evidence type="ECO:0000256" key="5">
    <source>
        <dbReference type="ARBA" id="ARBA00023002"/>
    </source>
</evidence>
<gene>
    <name evidence="10" type="ORF">CRX42_03625</name>
</gene>
<comment type="caution">
    <text evidence="10">The sequence shown here is derived from an EMBL/GenBank/DDBJ whole genome shotgun (WGS) entry which is preliminary data.</text>
</comment>
<dbReference type="InterPro" id="IPR013786">
    <property type="entry name" value="AcylCoA_DH/ox_N"/>
</dbReference>
<feature type="domain" description="Acyl-CoA dehydrogenase/oxidase N-terminal" evidence="9">
    <location>
        <begin position="14"/>
        <end position="125"/>
    </location>
</feature>
<dbReference type="EMBL" id="PDLL01000022">
    <property type="protein sequence ID" value="PYY71939.1"/>
    <property type="molecule type" value="Genomic_DNA"/>
</dbReference>
<dbReference type="GO" id="GO:0050660">
    <property type="term" value="F:flavin adenine dinucleotide binding"/>
    <property type="evidence" value="ECO:0007669"/>
    <property type="project" value="InterPro"/>
</dbReference>
<evidence type="ECO:0000259" key="9">
    <source>
        <dbReference type="Pfam" id="PF02771"/>
    </source>
</evidence>
<dbReference type="Pfam" id="PF02770">
    <property type="entry name" value="Acyl-CoA_dh_M"/>
    <property type="match status" value="1"/>
</dbReference>
<dbReference type="FunFam" id="2.40.110.10:FF:000011">
    <property type="entry name" value="Acyl-CoA dehydrogenase FadE34"/>
    <property type="match status" value="1"/>
</dbReference>
<proteinExistence type="inferred from homology"/>
<dbReference type="InterPro" id="IPR009100">
    <property type="entry name" value="AcylCoA_DH/oxidase_NM_dom_sf"/>
</dbReference>